<proteinExistence type="inferred from homology"/>
<evidence type="ECO:0000313" key="6">
    <source>
        <dbReference type="Proteomes" id="UP001432322"/>
    </source>
</evidence>
<accession>A0AAV5VFB6</accession>
<sequence length="791" mass="89132">ATVGVGIDLGTSTSSVAIYKDKKPTIIQFKDLLSTPSCVAFTDNEVLFGSDAKEQLPNNPRNTIYGVKRLIGRKFEDIEPEMSHWPFEITKGEGGNIMLTITYKGQTEKLTPEQIVAMQLAELKNAADCAAGTITKHVVISVPADYNNAQRQATLDAAAIAGFQASLISEPAATILHYDFDNEGDLQANMNVLVFDLGGGTIDVSIVTRNQKTNSFEVKATSGSTRMGGIDFTNRLVKHFTEEFEKKNKKDFTSDPKALCRLREACEKAKIQLSSSHQTDIKVEGIDFTINVSREEFERICTALFNQAMAHVSTCLHDPEMDNSSIQRVLLVGYSTLIPKIRKLLTDLFPKIKQIERLKHAVAYGAVMAAASRAGYSRFASVIDVYPRPFVVKYRNEEERKFAKNFKIPGFTGDKTSRTTRQKEVRVDKKFRSGLCIEKEFWTRADRVDALMLCLSHIEQKVSLQIMEAETAAGNKRELEEYKQMIRMLKSDPTASDEIVDNQLKEVEKTAANLCNTRPDYSFSPSLISILYHNARSVVNKLGDLDNLLGSVHLDILCITESWCKECHTSNLKEMAEQKGFTMFKCDKKVEGDNVNESGNELDNDDDDEIVRCMWKKGGGILLFIRKKYHCVIVPNIFNNCECLAIDIKVSDSTAKFPKWIRLCVVYRAFDYEDDHYQSQADCLSYIVKSSKHPVVFVGDFNSKHLSKHKRKTVDRIMDKFVADNCLTHLINCPTRFHRGIDWLLTNYPYCIRDPTIIEPMTIHSSNITFLKSDHSGIAFDIDPAALPSPR</sequence>
<keyword evidence="3 4" id="KW-0067">ATP-binding</keyword>
<dbReference type="InterPro" id="IPR018181">
    <property type="entry name" value="Heat_shock_70_CS"/>
</dbReference>
<dbReference type="FunFam" id="3.90.640.10:FF:000010">
    <property type="entry name" value="heat shock 70 kDa protein 14"/>
    <property type="match status" value="1"/>
</dbReference>
<protein>
    <submittedName>
        <fullName evidence="5">Uncharacterized protein</fullName>
    </submittedName>
</protein>
<dbReference type="GO" id="GO:0006950">
    <property type="term" value="P:response to stress"/>
    <property type="evidence" value="ECO:0007669"/>
    <property type="project" value="UniProtKB-ARBA"/>
</dbReference>
<gene>
    <name evidence="5" type="ORF">PFISCL1PPCAC_9270</name>
</gene>
<dbReference type="SUPFAM" id="SSF53067">
    <property type="entry name" value="Actin-like ATPase domain"/>
    <property type="match status" value="2"/>
</dbReference>
<evidence type="ECO:0000256" key="3">
    <source>
        <dbReference type="ARBA" id="ARBA00022840"/>
    </source>
</evidence>
<dbReference type="FunFam" id="3.30.30.30:FF:000003">
    <property type="entry name" value="Heat shock protein 9"/>
    <property type="match status" value="1"/>
</dbReference>
<dbReference type="SUPFAM" id="SSF56219">
    <property type="entry name" value="DNase I-like"/>
    <property type="match status" value="1"/>
</dbReference>
<comment type="caution">
    <text evidence="5">The sequence shown here is derived from an EMBL/GenBank/DDBJ whole genome shotgun (WGS) entry which is preliminary data.</text>
</comment>
<organism evidence="5 6">
    <name type="scientific">Pristionchus fissidentatus</name>
    <dbReference type="NCBI Taxonomy" id="1538716"/>
    <lineage>
        <taxon>Eukaryota</taxon>
        <taxon>Metazoa</taxon>
        <taxon>Ecdysozoa</taxon>
        <taxon>Nematoda</taxon>
        <taxon>Chromadorea</taxon>
        <taxon>Rhabditida</taxon>
        <taxon>Rhabditina</taxon>
        <taxon>Diplogasteromorpha</taxon>
        <taxon>Diplogasteroidea</taxon>
        <taxon>Neodiplogasteridae</taxon>
        <taxon>Pristionchus</taxon>
    </lineage>
</organism>
<dbReference type="AlphaFoldDB" id="A0AAV5VFB6"/>
<keyword evidence="6" id="KW-1185">Reference proteome</keyword>
<dbReference type="Gene3D" id="3.30.420.40">
    <property type="match status" value="2"/>
</dbReference>
<evidence type="ECO:0000256" key="1">
    <source>
        <dbReference type="ARBA" id="ARBA00007381"/>
    </source>
</evidence>
<name>A0AAV5VFB6_9BILA</name>
<dbReference type="Gene3D" id="3.90.640.10">
    <property type="entry name" value="Actin, Chain A, domain 4"/>
    <property type="match status" value="1"/>
</dbReference>
<dbReference type="Proteomes" id="UP001432322">
    <property type="component" value="Unassembled WGS sequence"/>
</dbReference>
<dbReference type="CDD" id="cd24028">
    <property type="entry name" value="ASKHA_NBD_HSP70_HSPA1-like"/>
    <property type="match status" value="1"/>
</dbReference>
<feature type="non-terminal residue" evidence="5">
    <location>
        <position position="1"/>
    </location>
</feature>
<dbReference type="InterPro" id="IPR036691">
    <property type="entry name" value="Endo/exonu/phosph_ase_sf"/>
</dbReference>
<dbReference type="Pfam" id="PF00012">
    <property type="entry name" value="HSP70"/>
    <property type="match status" value="1"/>
</dbReference>
<dbReference type="GO" id="GO:0005524">
    <property type="term" value="F:ATP binding"/>
    <property type="evidence" value="ECO:0007669"/>
    <property type="project" value="UniProtKB-KW"/>
</dbReference>
<comment type="similarity">
    <text evidence="1 4">Belongs to the heat shock protein 70 family.</text>
</comment>
<dbReference type="PROSITE" id="PS00297">
    <property type="entry name" value="HSP70_1"/>
    <property type="match status" value="1"/>
</dbReference>
<dbReference type="GO" id="GO:0140662">
    <property type="term" value="F:ATP-dependent protein folding chaperone"/>
    <property type="evidence" value="ECO:0007669"/>
    <property type="project" value="InterPro"/>
</dbReference>
<evidence type="ECO:0000256" key="4">
    <source>
        <dbReference type="RuleBase" id="RU003322"/>
    </source>
</evidence>
<dbReference type="PANTHER" id="PTHR19375">
    <property type="entry name" value="HEAT SHOCK PROTEIN 70KDA"/>
    <property type="match status" value="1"/>
</dbReference>
<evidence type="ECO:0000256" key="2">
    <source>
        <dbReference type="ARBA" id="ARBA00022741"/>
    </source>
</evidence>
<dbReference type="Gene3D" id="3.60.10.10">
    <property type="entry name" value="Endonuclease/exonuclease/phosphatase"/>
    <property type="match status" value="1"/>
</dbReference>
<keyword evidence="2 4" id="KW-0547">Nucleotide-binding</keyword>
<evidence type="ECO:0000313" key="5">
    <source>
        <dbReference type="EMBL" id="GMT17973.1"/>
    </source>
</evidence>
<dbReference type="Gene3D" id="3.30.30.30">
    <property type="match status" value="1"/>
</dbReference>
<dbReference type="EMBL" id="BTSY01000003">
    <property type="protein sequence ID" value="GMT17973.1"/>
    <property type="molecule type" value="Genomic_DNA"/>
</dbReference>
<dbReference type="PRINTS" id="PR00301">
    <property type="entry name" value="HEATSHOCK70"/>
</dbReference>
<dbReference type="InterPro" id="IPR013126">
    <property type="entry name" value="Hsp_70_fam"/>
</dbReference>
<reference evidence="5" key="1">
    <citation type="submission" date="2023-10" db="EMBL/GenBank/DDBJ databases">
        <title>Genome assembly of Pristionchus species.</title>
        <authorList>
            <person name="Yoshida K."/>
            <person name="Sommer R.J."/>
        </authorList>
    </citation>
    <scope>NUCLEOTIDE SEQUENCE</scope>
    <source>
        <strain evidence="5">RS5133</strain>
    </source>
</reference>
<dbReference type="InterPro" id="IPR043129">
    <property type="entry name" value="ATPase_NBD"/>
</dbReference>
<dbReference type="PROSITE" id="PS00329">
    <property type="entry name" value="HSP70_2"/>
    <property type="match status" value="1"/>
</dbReference>